<evidence type="ECO:0000313" key="6">
    <source>
        <dbReference type="EMBL" id="RIW31875.1"/>
    </source>
</evidence>
<feature type="transmembrane region" description="Helical" evidence="3">
    <location>
        <begin position="232"/>
        <end position="252"/>
    </location>
</feature>
<evidence type="ECO:0000256" key="3">
    <source>
        <dbReference type="SAM" id="Phobius"/>
    </source>
</evidence>
<feature type="transmembrane region" description="Helical" evidence="3">
    <location>
        <begin position="207"/>
        <end position="225"/>
    </location>
</feature>
<sequence>MDLYKKSNRKIRLEIEGLRAVAALLVAVYHIWLGKVSGGVDVFFVVSGFLITTSLLSQFEKTGKIDLPGFLIRLSKRLFPAAFTVLFTVVIACIFFLPELRWSQTVKEALASALYFQNWMLAQTSVDYLAQNSEASPFQHFWAMSIQGQFYIIWPLLLLISVLLAKYIFKKSVRFSFLIVLSVVLVLSLSYSIYLTSVNQPWAYFDTFTRVWEFSMGGILALIIANISLKKSVSAVLGWMGLIGLVSCGLLLPVSSVFPGFVALWPTLSAVFILLAGNQGGKYGVYSFLSHKSMVTFGGLSYGFYLWHWPLLIFYFAVTGNEKANLLDGIIIILSAILLSYLTTTFIEKPIRNSAKLDTKLKTAKVSLSFLLPVVFLAGGWYFTIKQMQSVEQTSAIPLTEISEEYPGAVSLKDDFNQSVEEGKGFIPRAIQARDDVPRGYKDGCHQKPGDPEVLECKYGSTDNPKYTIALVGGSHSAHWLPALEGVAAKENIMILNYTKSGCRFSDGDVVDDCADWNGELMEILRSKKPDLVFLPADVGANPNEEVPKGYIKKWEELDEANIPVFAVRDNPWPKFDVPSCIDEYGENSKKCLIDRGKAVPKESAWSKLKTPPNNVHYADLSDYFCEEEYCKPIVGNVLVYQDKNHITATYSQTLAPILREYLMPVLEEETGI</sequence>
<dbReference type="Pfam" id="PF01757">
    <property type="entry name" value="Acyl_transf_3"/>
    <property type="match status" value="1"/>
</dbReference>
<feature type="transmembrane region" description="Helical" evidence="3">
    <location>
        <begin position="38"/>
        <end position="57"/>
    </location>
</feature>
<dbReference type="InterPro" id="IPR002656">
    <property type="entry name" value="Acyl_transf_3_dom"/>
</dbReference>
<dbReference type="RefSeq" id="WP_119547963.1">
    <property type="nucleotide sequence ID" value="NZ_QXIR01000020.1"/>
</dbReference>
<evidence type="ECO:0000259" key="5">
    <source>
        <dbReference type="Pfam" id="PF19040"/>
    </source>
</evidence>
<dbReference type="InterPro" id="IPR043968">
    <property type="entry name" value="SGNH"/>
</dbReference>
<proteinExistence type="inferred from homology"/>
<gene>
    <name evidence="6" type="ORF">D3H55_14760</name>
</gene>
<dbReference type="EMBL" id="QXIR01000020">
    <property type="protein sequence ID" value="RIW31875.1"/>
    <property type="molecule type" value="Genomic_DNA"/>
</dbReference>
<keyword evidence="3" id="KW-0812">Transmembrane</keyword>
<feature type="transmembrane region" description="Helical" evidence="3">
    <location>
        <begin position="12"/>
        <end position="32"/>
    </location>
</feature>
<keyword evidence="6" id="KW-0012">Acyltransferase</keyword>
<comment type="subcellular location">
    <subcellularLocation>
        <location evidence="1">Membrane</location>
    </subcellularLocation>
</comment>
<name>A0A3A1QYD5_9BACI</name>
<dbReference type="PANTHER" id="PTHR23028">
    <property type="entry name" value="ACETYLTRANSFERASE"/>
    <property type="match status" value="1"/>
</dbReference>
<feature type="domain" description="SGNH" evidence="5">
    <location>
        <begin position="445"/>
        <end position="660"/>
    </location>
</feature>
<comment type="similarity">
    <text evidence="2">Belongs to the acyltransferase 3 family.</text>
</comment>
<dbReference type="AlphaFoldDB" id="A0A3A1QYD5"/>
<dbReference type="OrthoDB" id="9796461at2"/>
<evidence type="ECO:0000313" key="7">
    <source>
        <dbReference type="Proteomes" id="UP000265801"/>
    </source>
</evidence>
<feature type="transmembrane region" description="Helical" evidence="3">
    <location>
        <begin position="176"/>
        <end position="195"/>
    </location>
</feature>
<keyword evidence="3" id="KW-1133">Transmembrane helix</keyword>
<keyword evidence="6" id="KW-0808">Transferase</keyword>
<feature type="transmembrane region" description="Helical" evidence="3">
    <location>
        <begin position="329"/>
        <end position="347"/>
    </location>
</feature>
<protein>
    <submittedName>
        <fullName evidence="6">Acyltransferase</fullName>
    </submittedName>
</protein>
<comment type="caution">
    <text evidence="6">The sequence shown here is derived from an EMBL/GenBank/DDBJ whole genome shotgun (WGS) entry which is preliminary data.</text>
</comment>
<accession>A0A3A1QYD5</accession>
<dbReference type="Proteomes" id="UP000265801">
    <property type="component" value="Unassembled WGS sequence"/>
</dbReference>
<keyword evidence="7" id="KW-1185">Reference proteome</keyword>
<dbReference type="Pfam" id="PF19040">
    <property type="entry name" value="SGNH"/>
    <property type="match status" value="1"/>
</dbReference>
<dbReference type="SUPFAM" id="SSF52266">
    <property type="entry name" value="SGNH hydrolase"/>
    <property type="match status" value="1"/>
</dbReference>
<dbReference type="GO" id="GO:0016020">
    <property type="term" value="C:membrane"/>
    <property type="evidence" value="ECO:0007669"/>
    <property type="project" value="TreeGrafter"/>
</dbReference>
<dbReference type="GO" id="GO:0016747">
    <property type="term" value="F:acyltransferase activity, transferring groups other than amino-acyl groups"/>
    <property type="evidence" value="ECO:0007669"/>
    <property type="project" value="InterPro"/>
</dbReference>
<evidence type="ECO:0000259" key="4">
    <source>
        <dbReference type="Pfam" id="PF01757"/>
    </source>
</evidence>
<dbReference type="PANTHER" id="PTHR23028:SF53">
    <property type="entry name" value="ACYL_TRANSF_3 DOMAIN-CONTAINING PROTEIN"/>
    <property type="match status" value="1"/>
</dbReference>
<feature type="domain" description="Acyltransferase 3" evidence="4">
    <location>
        <begin position="14"/>
        <end position="344"/>
    </location>
</feature>
<feature type="transmembrane region" description="Helical" evidence="3">
    <location>
        <begin position="297"/>
        <end position="317"/>
    </location>
</feature>
<feature type="transmembrane region" description="Helical" evidence="3">
    <location>
        <begin position="368"/>
        <end position="385"/>
    </location>
</feature>
<evidence type="ECO:0000256" key="2">
    <source>
        <dbReference type="ARBA" id="ARBA00007400"/>
    </source>
</evidence>
<dbReference type="InterPro" id="IPR050879">
    <property type="entry name" value="Acyltransferase_3"/>
</dbReference>
<dbReference type="GO" id="GO:0009103">
    <property type="term" value="P:lipopolysaccharide biosynthetic process"/>
    <property type="evidence" value="ECO:0007669"/>
    <property type="project" value="TreeGrafter"/>
</dbReference>
<keyword evidence="3" id="KW-0472">Membrane</keyword>
<evidence type="ECO:0000256" key="1">
    <source>
        <dbReference type="ARBA" id="ARBA00004370"/>
    </source>
</evidence>
<reference evidence="6 7" key="1">
    <citation type="submission" date="2018-09" db="EMBL/GenBank/DDBJ databases">
        <title>Bacillus saliacetes sp. nov., isolated from Thai shrimp paste (Ka-pi).</title>
        <authorList>
            <person name="Daroonpunt R."/>
            <person name="Tanasupawat S."/>
            <person name="Yiamsombut S."/>
        </authorList>
    </citation>
    <scope>NUCLEOTIDE SEQUENCE [LARGE SCALE GENOMIC DNA]</scope>
    <source>
        <strain evidence="6 7">SKP7-4</strain>
    </source>
</reference>
<feature type="transmembrane region" description="Helical" evidence="3">
    <location>
        <begin position="151"/>
        <end position="169"/>
    </location>
</feature>
<organism evidence="6 7">
    <name type="scientific">Bacillus salacetis</name>
    <dbReference type="NCBI Taxonomy" id="2315464"/>
    <lineage>
        <taxon>Bacteria</taxon>
        <taxon>Bacillati</taxon>
        <taxon>Bacillota</taxon>
        <taxon>Bacilli</taxon>
        <taxon>Bacillales</taxon>
        <taxon>Bacillaceae</taxon>
        <taxon>Bacillus</taxon>
    </lineage>
</organism>
<feature type="transmembrane region" description="Helical" evidence="3">
    <location>
        <begin position="78"/>
        <end position="97"/>
    </location>
</feature>